<gene>
    <name evidence="2" type="ORF">R1flu_010279</name>
</gene>
<proteinExistence type="predicted"/>
<dbReference type="EMBL" id="JBHFFA010000002">
    <property type="protein sequence ID" value="KAL2642692.1"/>
    <property type="molecule type" value="Genomic_DNA"/>
</dbReference>
<keyword evidence="1" id="KW-0175">Coiled coil</keyword>
<reference evidence="2 3" key="1">
    <citation type="submission" date="2024-09" db="EMBL/GenBank/DDBJ databases">
        <title>Chromosome-scale assembly of Riccia fluitans.</title>
        <authorList>
            <person name="Paukszto L."/>
            <person name="Sawicki J."/>
            <person name="Karawczyk K."/>
            <person name="Piernik-Szablinska J."/>
            <person name="Szczecinska M."/>
            <person name="Mazdziarz M."/>
        </authorList>
    </citation>
    <scope>NUCLEOTIDE SEQUENCE [LARGE SCALE GENOMIC DNA]</scope>
    <source>
        <strain evidence="2">Rf_01</strain>
        <tissue evidence="2">Aerial parts of the thallus</tissue>
    </source>
</reference>
<protein>
    <submittedName>
        <fullName evidence="2">Uncharacterized protein</fullName>
    </submittedName>
</protein>
<evidence type="ECO:0000313" key="2">
    <source>
        <dbReference type="EMBL" id="KAL2642692.1"/>
    </source>
</evidence>
<comment type="caution">
    <text evidence="2">The sequence shown here is derived from an EMBL/GenBank/DDBJ whole genome shotgun (WGS) entry which is preliminary data.</text>
</comment>
<organism evidence="2 3">
    <name type="scientific">Riccia fluitans</name>
    <dbReference type="NCBI Taxonomy" id="41844"/>
    <lineage>
        <taxon>Eukaryota</taxon>
        <taxon>Viridiplantae</taxon>
        <taxon>Streptophyta</taxon>
        <taxon>Embryophyta</taxon>
        <taxon>Marchantiophyta</taxon>
        <taxon>Marchantiopsida</taxon>
        <taxon>Marchantiidae</taxon>
        <taxon>Marchantiales</taxon>
        <taxon>Ricciaceae</taxon>
        <taxon>Riccia</taxon>
    </lineage>
</organism>
<sequence>MEGVIHRIWSLDQEASMQNIDRLVEALEMEAIESGMSKHKKLFLDEPSSLALQVYEPLDREEPSSSAVQVCQSLERSIVSSFLNFGITLEELSMLSRDEVFPYVNTHRLKTNGILKISGWVVDDFKKFALKGHPDGYALEKQVCLVINQVQRMVGLSGPVRREDLFVKRKALKEELNKAKEMAVEAKEMAAEAEQRTKVVRLEKEAL</sequence>
<feature type="coiled-coil region" evidence="1">
    <location>
        <begin position="162"/>
        <end position="196"/>
    </location>
</feature>
<dbReference type="AlphaFoldDB" id="A0ABD1Z8R7"/>
<name>A0ABD1Z8R7_9MARC</name>
<accession>A0ABD1Z8R7</accession>
<evidence type="ECO:0000313" key="3">
    <source>
        <dbReference type="Proteomes" id="UP001605036"/>
    </source>
</evidence>
<evidence type="ECO:0000256" key="1">
    <source>
        <dbReference type="SAM" id="Coils"/>
    </source>
</evidence>
<keyword evidence="3" id="KW-1185">Reference proteome</keyword>
<dbReference type="Proteomes" id="UP001605036">
    <property type="component" value="Unassembled WGS sequence"/>
</dbReference>